<keyword evidence="2" id="KW-0472">Membrane</keyword>
<dbReference type="PANTHER" id="PTHR39476">
    <property type="entry name" value="NADH:UBIQUINONE OXIDOREDUCTASE 6.6KD SUBUNIT"/>
    <property type="match status" value="1"/>
</dbReference>
<keyword evidence="2" id="KW-0812">Transmembrane</keyword>
<proteinExistence type="predicted"/>
<feature type="region of interest" description="Disordered" evidence="1">
    <location>
        <begin position="60"/>
        <end position="83"/>
    </location>
</feature>
<sequence length="83" mass="9375">MAGHGYTKTDPAVERWNTMREAVYKHFRFNSRTARQSILGMIVFPAAVFAVAYQQNGRYDWTGKRKGEPLARGAPQPAAEETD</sequence>
<name>A0A2G8S9M9_9APHY</name>
<keyword evidence="4" id="KW-1185">Reference proteome</keyword>
<protein>
    <recommendedName>
        <fullName evidence="5">Complex I-B15</fullName>
    </recommendedName>
</protein>
<evidence type="ECO:0000256" key="1">
    <source>
        <dbReference type="SAM" id="MobiDB-lite"/>
    </source>
</evidence>
<evidence type="ECO:0000256" key="2">
    <source>
        <dbReference type="SAM" id="Phobius"/>
    </source>
</evidence>
<accession>A0A2G8S9M9</accession>
<comment type="caution">
    <text evidence="3">The sequence shown here is derived from an EMBL/GenBank/DDBJ whole genome shotgun (WGS) entry which is preliminary data.</text>
</comment>
<keyword evidence="2" id="KW-1133">Transmembrane helix</keyword>
<reference evidence="3 4" key="1">
    <citation type="journal article" date="2015" name="Sci. Rep.">
        <title>Chromosome-level genome map provides insights into diverse defense mechanisms in the medicinal fungus Ganoderma sinense.</title>
        <authorList>
            <person name="Zhu Y."/>
            <person name="Xu J."/>
            <person name="Sun C."/>
            <person name="Zhou S."/>
            <person name="Xu H."/>
            <person name="Nelson D.R."/>
            <person name="Qian J."/>
            <person name="Song J."/>
            <person name="Luo H."/>
            <person name="Xiang L."/>
            <person name="Li Y."/>
            <person name="Xu Z."/>
            <person name="Ji A."/>
            <person name="Wang L."/>
            <person name="Lu S."/>
            <person name="Hayward A."/>
            <person name="Sun W."/>
            <person name="Li X."/>
            <person name="Schwartz D.C."/>
            <person name="Wang Y."/>
            <person name="Chen S."/>
        </authorList>
    </citation>
    <scope>NUCLEOTIDE SEQUENCE [LARGE SCALE GENOMIC DNA]</scope>
    <source>
        <strain evidence="3 4">ZZ0214-1</strain>
    </source>
</reference>
<dbReference type="EMBL" id="AYKW01000014">
    <property type="protein sequence ID" value="PIL30461.1"/>
    <property type="molecule type" value="Genomic_DNA"/>
</dbReference>
<evidence type="ECO:0008006" key="5">
    <source>
        <dbReference type="Google" id="ProtNLM"/>
    </source>
</evidence>
<dbReference type="AlphaFoldDB" id="A0A2G8S9M9"/>
<evidence type="ECO:0000313" key="3">
    <source>
        <dbReference type="EMBL" id="PIL30461.1"/>
    </source>
</evidence>
<dbReference type="PANTHER" id="PTHR39476:SF1">
    <property type="entry name" value="NADH DEHYDROGENASE [UBIQUINONE] 1 BETA SUBCOMPLEX SUBUNIT 4"/>
    <property type="match status" value="1"/>
</dbReference>
<dbReference type="STRING" id="1077348.A0A2G8S9M9"/>
<organism evidence="3 4">
    <name type="scientific">Ganoderma sinense ZZ0214-1</name>
    <dbReference type="NCBI Taxonomy" id="1077348"/>
    <lineage>
        <taxon>Eukaryota</taxon>
        <taxon>Fungi</taxon>
        <taxon>Dikarya</taxon>
        <taxon>Basidiomycota</taxon>
        <taxon>Agaricomycotina</taxon>
        <taxon>Agaricomycetes</taxon>
        <taxon>Polyporales</taxon>
        <taxon>Polyporaceae</taxon>
        <taxon>Ganoderma</taxon>
    </lineage>
</organism>
<dbReference type="Proteomes" id="UP000230002">
    <property type="component" value="Unassembled WGS sequence"/>
</dbReference>
<dbReference type="OrthoDB" id="15108at2759"/>
<feature type="transmembrane region" description="Helical" evidence="2">
    <location>
        <begin position="38"/>
        <end position="55"/>
    </location>
</feature>
<evidence type="ECO:0000313" key="4">
    <source>
        <dbReference type="Proteomes" id="UP000230002"/>
    </source>
</evidence>
<gene>
    <name evidence="3" type="ORF">GSI_07160</name>
</gene>